<gene>
    <name evidence="3" type="ORF">IV56_GL000208</name>
</gene>
<dbReference type="PATRIC" id="fig|1293598.4.peg.223"/>
<dbReference type="InterPro" id="IPR050491">
    <property type="entry name" value="AmpC-like"/>
</dbReference>
<dbReference type="RefSeq" id="WP_056993364.1">
    <property type="nucleotide sequence ID" value="NZ_JQCE01000075.1"/>
</dbReference>
<feature type="transmembrane region" description="Helical" evidence="1">
    <location>
        <begin position="12"/>
        <end position="29"/>
    </location>
</feature>
<keyword evidence="1" id="KW-0472">Membrane</keyword>
<dbReference type="PANTHER" id="PTHR46825">
    <property type="entry name" value="D-ALANYL-D-ALANINE-CARBOXYPEPTIDASE/ENDOPEPTIDASE AMPH"/>
    <property type="match status" value="1"/>
</dbReference>
<dbReference type="EMBL" id="JQCE01000075">
    <property type="protein sequence ID" value="KRO15120.1"/>
    <property type="molecule type" value="Genomic_DNA"/>
</dbReference>
<dbReference type="InterPro" id="IPR001466">
    <property type="entry name" value="Beta-lactam-related"/>
</dbReference>
<evidence type="ECO:0000256" key="1">
    <source>
        <dbReference type="SAM" id="Phobius"/>
    </source>
</evidence>
<dbReference type="GO" id="GO:0004180">
    <property type="term" value="F:carboxypeptidase activity"/>
    <property type="evidence" value="ECO:0007669"/>
    <property type="project" value="UniProtKB-KW"/>
</dbReference>
<dbReference type="AlphaFoldDB" id="A0A0R2MSC5"/>
<dbReference type="STRING" id="1293598.IV56_GL000208"/>
<accession>A0A0R2MSC5</accession>
<evidence type="ECO:0000259" key="2">
    <source>
        <dbReference type="Pfam" id="PF00144"/>
    </source>
</evidence>
<proteinExistence type="predicted"/>
<dbReference type="Gene3D" id="3.40.710.10">
    <property type="entry name" value="DD-peptidase/beta-lactamase superfamily"/>
    <property type="match status" value="1"/>
</dbReference>
<organism evidence="3 4">
    <name type="scientific">Lacticaseibacillus saniviri JCM 17471 = DSM 24301</name>
    <dbReference type="NCBI Taxonomy" id="1293598"/>
    <lineage>
        <taxon>Bacteria</taxon>
        <taxon>Bacillati</taxon>
        <taxon>Bacillota</taxon>
        <taxon>Bacilli</taxon>
        <taxon>Lactobacillales</taxon>
        <taxon>Lactobacillaceae</taxon>
        <taxon>Lacticaseibacillus</taxon>
    </lineage>
</organism>
<keyword evidence="1" id="KW-1133">Transmembrane helix</keyword>
<protein>
    <submittedName>
        <fullName evidence="3">Serine-type D-Ala-D-Ala carboxypeptidase</fullName>
    </submittedName>
</protein>
<keyword evidence="1" id="KW-0812">Transmembrane</keyword>
<comment type="caution">
    <text evidence="3">The sequence shown here is derived from an EMBL/GenBank/DDBJ whole genome shotgun (WGS) entry which is preliminary data.</text>
</comment>
<dbReference type="InterPro" id="IPR012338">
    <property type="entry name" value="Beta-lactam/transpept-like"/>
</dbReference>
<dbReference type="SUPFAM" id="SSF56601">
    <property type="entry name" value="beta-lactamase/transpeptidase-like"/>
    <property type="match status" value="1"/>
</dbReference>
<keyword evidence="3" id="KW-0378">Hydrolase</keyword>
<reference evidence="3 4" key="1">
    <citation type="journal article" date="2015" name="Genome Announc.">
        <title>Expanding the biotechnology potential of lactobacilli through comparative genomics of 213 strains and associated genera.</title>
        <authorList>
            <person name="Sun Z."/>
            <person name="Harris H.M."/>
            <person name="McCann A."/>
            <person name="Guo C."/>
            <person name="Argimon S."/>
            <person name="Zhang W."/>
            <person name="Yang X."/>
            <person name="Jeffery I.B."/>
            <person name="Cooney J.C."/>
            <person name="Kagawa T.F."/>
            <person name="Liu W."/>
            <person name="Song Y."/>
            <person name="Salvetti E."/>
            <person name="Wrobel A."/>
            <person name="Rasinkangas P."/>
            <person name="Parkhill J."/>
            <person name="Rea M.C."/>
            <person name="O'Sullivan O."/>
            <person name="Ritari J."/>
            <person name="Douillard F.P."/>
            <person name="Paul Ross R."/>
            <person name="Yang R."/>
            <person name="Briner A.E."/>
            <person name="Felis G.E."/>
            <person name="de Vos W.M."/>
            <person name="Barrangou R."/>
            <person name="Klaenhammer T.R."/>
            <person name="Caufield P.W."/>
            <person name="Cui Y."/>
            <person name="Zhang H."/>
            <person name="O'Toole P.W."/>
        </authorList>
    </citation>
    <scope>NUCLEOTIDE SEQUENCE [LARGE SCALE GENOMIC DNA]</scope>
    <source>
        <strain evidence="3 4">DSM 24301</strain>
    </source>
</reference>
<sequence>MKRLLRYHRVWWWLLGIVAVSCLAWLLLLPRTSEDDRIPITINYSPGYGIKVYNKQGVGTDALIATNTHLTATRLTTINGIAMYQIGANRYIPKSLTQIGRGQAKNVSQAEDDLVAETHFQGTIATIQHNKISSVRSYGYQNAGAKIKNSANTMYPIASAEKMMTAVLIAQLIQKGQLSYDTKLSQFYPKVDGVDKITVRQLLDHRSGIQMNETYPDTPLKTEQDAINWTLNHLDTSDDHGYSYTNANFVLLSGIVRQVTKQSYMQVLKARILTPLKLQQSKNYDQLTSRDAVAQGYQYEDGHDNQPQPISQGLLSSLPGTGSLYMSAADMARFQIALNTNSLLPQAAFKKLLTMTVEPEADESAYAGGWFLGDGYRMVHGSYNDFAWSFDSIIEMKSTGGSGIVLLANQSTDTDTQQLAENILKIGG</sequence>
<keyword evidence="4" id="KW-1185">Reference proteome</keyword>
<dbReference type="PANTHER" id="PTHR46825:SF9">
    <property type="entry name" value="BETA-LACTAMASE-RELATED DOMAIN-CONTAINING PROTEIN"/>
    <property type="match status" value="1"/>
</dbReference>
<dbReference type="Proteomes" id="UP000050969">
    <property type="component" value="Unassembled WGS sequence"/>
</dbReference>
<name>A0A0R2MSC5_9LACO</name>
<feature type="domain" description="Beta-lactamase-related" evidence="2">
    <location>
        <begin position="108"/>
        <end position="425"/>
    </location>
</feature>
<keyword evidence="3" id="KW-0645">Protease</keyword>
<evidence type="ECO:0000313" key="4">
    <source>
        <dbReference type="Proteomes" id="UP000050969"/>
    </source>
</evidence>
<keyword evidence="3" id="KW-0121">Carboxypeptidase</keyword>
<evidence type="ECO:0000313" key="3">
    <source>
        <dbReference type="EMBL" id="KRO15120.1"/>
    </source>
</evidence>
<dbReference type="PROSITE" id="PS51257">
    <property type="entry name" value="PROKAR_LIPOPROTEIN"/>
    <property type="match status" value="1"/>
</dbReference>
<dbReference type="Pfam" id="PF00144">
    <property type="entry name" value="Beta-lactamase"/>
    <property type="match status" value="1"/>
</dbReference>